<protein>
    <submittedName>
        <fullName evidence="1">Glycosyltransferase</fullName>
    </submittedName>
</protein>
<keyword evidence="1" id="KW-0808">Transferase</keyword>
<dbReference type="EMBL" id="CP021558">
    <property type="protein sequence ID" value="AUE02457.1"/>
    <property type="molecule type" value="Genomic_DNA"/>
</dbReference>
<dbReference type="SUPFAM" id="SSF53448">
    <property type="entry name" value="Nucleotide-diphospho-sugar transferases"/>
    <property type="match status" value="1"/>
</dbReference>
<dbReference type="AlphaFoldDB" id="A0A2K9B1A4"/>
<dbReference type="RefSeq" id="WP_106641293.1">
    <property type="nucleotide sequence ID" value="NZ_CP021558.1"/>
</dbReference>
<evidence type="ECO:0000313" key="1">
    <source>
        <dbReference type="EMBL" id="AUE02457.1"/>
    </source>
</evidence>
<reference evidence="1 2" key="1">
    <citation type="submission" date="2017-05" db="EMBL/GenBank/DDBJ databases">
        <title>Comparative genomics and methylome analysis of the gut commensal Bifidobacterium breve.</title>
        <authorList>
            <person name="Bottacini F."/>
            <person name="Morrissey R."/>
            <person name="Roberts R.J."/>
            <person name="James K."/>
            <person name="van Breen J."/>
            <person name="Egan M."/>
            <person name="Lambert J."/>
            <person name="van Limpt K."/>
            <person name="Stanton C."/>
            <person name="Knol J."/>
            <person name="O' Connell Motherway M."/>
            <person name="van Sinderen D."/>
        </authorList>
    </citation>
    <scope>NUCLEOTIDE SEQUENCE [LARGE SCALE GENOMIC DNA]</scope>
    <source>
        <strain evidence="1 2">215W447a</strain>
    </source>
</reference>
<sequence>MRLDKSLDSHNPEAFDSHAPYSVLMSVYRKEDPSHLLEALDGMVSQTVPPEEIVLVEDGMTGPLYAAVDTFRSGHP</sequence>
<name>A0A2K9B1A4_BIFBR</name>
<evidence type="ECO:0000313" key="2">
    <source>
        <dbReference type="Proteomes" id="UP000232491"/>
    </source>
</evidence>
<dbReference type="GO" id="GO:0016740">
    <property type="term" value="F:transferase activity"/>
    <property type="evidence" value="ECO:0007669"/>
    <property type="project" value="UniProtKB-KW"/>
</dbReference>
<dbReference type="InterPro" id="IPR029044">
    <property type="entry name" value="Nucleotide-diphossugar_trans"/>
</dbReference>
<gene>
    <name evidence="1" type="ORF">BB215W447A_0427</name>
</gene>
<organism evidence="1 2">
    <name type="scientific">Bifidobacterium breve</name>
    <dbReference type="NCBI Taxonomy" id="1685"/>
    <lineage>
        <taxon>Bacteria</taxon>
        <taxon>Bacillati</taxon>
        <taxon>Actinomycetota</taxon>
        <taxon>Actinomycetes</taxon>
        <taxon>Bifidobacteriales</taxon>
        <taxon>Bifidobacteriaceae</taxon>
        <taxon>Bifidobacterium</taxon>
    </lineage>
</organism>
<accession>A0A2K9B1A4</accession>
<proteinExistence type="predicted"/>
<dbReference type="Proteomes" id="UP000232491">
    <property type="component" value="Chromosome"/>
</dbReference>